<keyword evidence="1" id="KW-0813">Transport</keyword>
<organism evidence="5 6">
    <name type="scientific">Aliiroseovarius zhejiangensis</name>
    <dbReference type="NCBI Taxonomy" id="1632025"/>
    <lineage>
        <taxon>Bacteria</taxon>
        <taxon>Pseudomonadati</taxon>
        <taxon>Pseudomonadota</taxon>
        <taxon>Alphaproteobacteria</taxon>
        <taxon>Rhodobacterales</taxon>
        <taxon>Paracoccaceae</taxon>
        <taxon>Aliiroseovarius</taxon>
    </lineage>
</organism>
<gene>
    <name evidence="5" type="ORF">GCM10016455_04980</name>
</gene>
<keyword evidence="3 5" id="KW-0067">ATP-binding</keyword>
<feature type="domain" description="ABC transporter" evidence="4">
    <location>
        <begin position="6"/>
        <end position="236"/>
    </location>
</feature>
<dbReference type="Pfam" id="PF00005">
    <property type="entry name" value="ABC_tran"/>
    <property type="match status" value="1"/>
</dbReference>
<dbReference type="PANTHER" id="PTHR42781:SF4">
    <property type="entry name" value="SPERMIDINE_PUTRESCINE IMPORT ATP-BINDING PROTEIN POTA"/>
    <property type="match status" value="1"/>
</dbReference>
<keyword evidence="2" id="KW-0547">Nucleotide-binding</keyword>
<evidence type="ECO:0000313" key="5">
    <source>
        <dbReference type="EMBL" id="GHE87971.1"/>
    </source>
</evidence>
<sequence length="350" mass="38005">MKKAGITIENVHLAFGDTEVLKGVNLDIQPGEFFAFLGPSGSGKSTLLRAIAGFGPTPKGRILIGDRDVVGLDPWKRNVGMVFQSYALWPHMSVRDNVAFGLKERKVPSAQIKTKVDAALELVDLAHLADRMPNQLSGGQQQRIALARTVVVEPDVLLLDEPLSNLDASLRVHMRRELLRLQRQLGLTTIFVTHDQEEANTTCDRMAVLDGGVIQQVGSPLELYDRPENLFVANFLGTANILEGKVEVDGNERRFVTNTGDQLSLPEGSTGEGGNIVLRPQNISISRTQAADSLPGTVQHSEFLGSQIRYLVSAGGTEIVVDQSHRAGHDWIETGADVHLVANTQSAVVL</sequence>
<dbReference type="PANTHER" id="PTHR42781">
    <property type="entry name" value="SPERMIDINE/PUTRESCINE IMPORT ATP-BINDING PROTEIN POTA"/>
    <property type="match status" value="1"/>
</dbReference>
<protein>
    <submittedName>
        <fullName evidence="5">ABC transporter ATP-binding protein</fullName>
    </submittedName>
</protein>
<dbReference type="Proteomes" id="UP000609802">
    <property type="component" value="Unassembled WGS sequence"/>
</dbReference>
<dbReference type="Gene3D" id="2.40.50.100">
    <property type="match status" value="1"/>
</dbReference>
<comment type="caution">
    <text evidence="5">The sequence shown here is derived from an EMBL/GenBank/DDBJ whole genome shotgun (WGS) entry which is preliminary data.</text>
</comment>
<dbReference type="EMBL" id="BNCH01000001">
    <property type="protein sequence ID" value="GHE87971.1"/>
    <property type="molecule type" value="Genomic_DNA"/>
</dbReference>
<dbReference type="GO" id="GO:0005524">
    <property type="term" value="F:ATP binding"/>
    <property type="evidence" value="ECO:0007669"/>
    <property type="project" value="UniProtKB-KW"/>
</dbReference>
<evidence type="ECO:0000256" key="2">
    <source>
        <dbReference type="ARBA" id="ARBA00022741"/>
    </source>
</evidence>
<evidence type="ECO:0000256" key="3">
    <source>
        <dbReference type="ARBA" id="ARBA00022840"/>
    </source>
</evidence>
<dbReference type="Gene3D" id="3.40.50.300">
    <property type="entry name" value="P-loop containing nucleotide triphosphate hydrolases"/>
    <property type="match status" value="1"/>
</dbReference>
<reference evidence="6" key="1">
    <citation type="journal article" date="2019" name="Int. J. Syst. Evol. Microbiol.">
        <title>The Global Catalogue of Microorganisms (GCM) 10K type strain sequencing project: providing services to taxonomists for standard genome sequencing and annotation.</title>
        <authorList>
            <consortium name="The Broad Institute Genomics Platform"/>
            <consortium name="The Broad Institute Genome Sequencing Center for Infectious Disease"/>
            <person name="Wu L."/>
            <person name="Ma J."/>
        </authorList>
    </citation>
    <scope>NUCLEOTIDE SEQUENCE [LARGE SCALE GENOMIC DNA]</scope>
    <source>
        <strain evidence="6">KCTC 42443</strain>
    </source>
</reference>
<dbReference type="InterPro" id="IPR050093">
    <property type="entry name" value="ABC_SmlMolc_Importer"/>
</dbReference>
<dbReference type="SMART" id="SM00382">
    <property type="entry name" value="AAA"/>
    <property type="match status" value="1"/>
</dbReference>
<dbReference type="InterPro" id="IPR027417">
    <property type="entry name" value="P-loop_NTPase"/>
</dbReference>
<dbReference type="SUPFAM" id="SSF52540">
    <property type="entry name" value="P-loop containing nucleoside triphosphate hydrolases"/>
    <property type="match status" value="1"/>
</dbReference>
<evidence type="ECO:0000313" key="6">
    <source>
        <dbReference type="Proteomes" id="UP000609802"/>
    </source>
</evidence>
<accession>A0ABQ3IQG1</accession>
<name>A0ABQ3IQG1_9RHOB</name>
<evidence type="ECO:0000259" key="4">
    <source>
        <dbReference type="PROSITE" id="PS50893"/>
    </source>
</evidence>
<dbReference type="Pfam" id="PF08402">
    <property type="entry name" value="TOBE_2"/>
    <property type="match status" value="1"/>
</dbReference>
<dbReference type="InterPro" id="IPR003593">
    <property type="entry name" value="AAA+_ATPase"/>
</dbReference>
<dbReference type="InterPro" id="IPR008995">
    <property type="entry name" value="Mo/tungstate-bd_C_term_dom"/>
</dbReference>
<keyword evidence="6" id="KW-1185">Reference proteome</keyword>
<dbReference type="InterPro" id="IPR003439">
    <property type="entry name" value="ABC_transporter-like_ATP-bd"/>
</dbReference>
<dbReference type="PROSITE" id="PS50893">
    <property type="entry name" value="ABC_TRANSPORTER_2"/>
    <property type="match status" value="1"/>
</dbReference>
<dbReference type="InterPro" id="IPR017871">
    <property type="entry name" value="ABC_transporter-like_CS"/>
</dbReference>
<proteinExistence type="predicted"/>
<dbReference type="InterPro" id="IPR013611">
    <property type="entry name" value="Transp-assoc_OB_typ2"/>
</dbReference>
<evidence type="ECO:0000256" key="1">
    <source>
        <dbReference type="ARBA" id="ARBA00022448"/>
    </source>
</evidence>
<dbReference type="RefSeq" id="WP_229836423.1">
    <property type="nucleotide sequence ID" value="NZ_BNCH01000001.1"/>
</dbReference>
<dbReference type="SUPFAM" id="SSF50331">
    <property type="entry name" value="MOP-like"/>
    <property type="match status" value="1"/>
</dbReference>
<dbReference type="PROSITE" id="PS00211">
    <property type="entry name" value="ABC_TRANSPORTER_1"/>
    <property type="match status" value="1"/>
</dbReference>